<keyword evidence="5" id="KW-0808">Transferase</keyword>
<evidence type="ECO:0000259" key="11">
    <source>
        <dbReference type="PROSITE" id="PS50885"/>
    </source>
</evidence>
<evidence type="ECO:0000256" key="3">
    <source>
        <dbReference type="ARBA" id="ARBA00012438"/>
    </source>
</evidence>
<keyword evidence="9 10" id="KW-0472">Membrane</keyword>
<dbReference type="AlphaFoldDB" id="X0YJ10"/>
<comment type="caution">
    <text evidence="12">The sequence shown here is derived from an EMBL/GenBank/DDBJ whole genome shotgun (WGS) entry which is preliminary data.</text>
</comment>
<keyword evidence="8 10" id="KW-1133">Transmembrane helix</keyword>
<feature type="domain" description="HAMP" evidence="11">
    <location>
        <begin position="99"/>
        <end position="151"/>
    </location>
</feature>
<evidence type="ECO:0000256" key="7">
    <source>
        <dbReference type="ARBA" id="ARBA00022777"/>
    </source>
</evidence>
<dbReference type="Gene3D" id="6.10.340.10">
    <property type="match status" value="1"/>
</dbReference>
<keyword evidence="6 10" id="KW-0812">Transmembrane</keyword>
<dbReference type="EC" id="2.7.13.3" evidence="3"/>
<organism evidence="12">
    <name type="scientific">marine sediment metagenome</name>
    <dbReference type="NCBI Taxonomy" id="412755"/>
    <lineage>
        <taxon>unclassified sequences</taxon>
        <taxon>metagenomes</taxon>
        <taxon>ecological metagenomes</taxon>
    </lineage>
</organism>
<comment type="catalytic activity">
    <reaction evidence="1">
        <text>ATP + protein L-histidine = ADP + protein N-phospho-L-histidine.</text>
        <dbReference type="EC" id="2.7.13.3"/>
    </reaction>
</comment>
<dbReference type="PROSITE" id="PS50885">
    <property type="entry name" value="HAMP"/>
    <property type="match status" value="1"/>
</dbReference>
<dbReference type="InterPro" id="IPR003661">
    <property type="entry name" value="HisK_dim/P_dom"/>
</dbReference>
<reference evidence="12" key="1">
    <citation type="journal article" date="2014" name="Front. Microbiol.">
        <title>High frequency of phylogenetically diverse reductive dehalogenase-homologous genes in deep subseafloor sedimentary metagenomes.</title>
        <authorList>
            <person name="Kawai M."/>
            <person name="Futagami T."/>
            <person name="Toyoda A."/>
            <person name="Takaki Y."/>
            <person name="Nishi S."/>
            <person name="Hori S."/>
            <person name="Arai W."/>
            <person name="Tsubouchi T."/>
            <person name="Morono Y."/>
            <person name="Uchiyama I."/>
            <person name="Ito T."/>
            <person name="Fujiyama A."/>
            <person name="Inagaki F."/>
            <person name="Takami H."/>
        </authorList>
    </citation>
    <scope>NUCLEOTIDE SEQUENCE</scope>
    <source>
        <strain evidence="12">Expedition CK06-06</strain>
    </source>
</reference>
<protein>
    <recommendedName>
        <fullName evidence="3">histidine kinase</fullName>
        <ecNumber evidence="3">2.7.13.3</ecNumber>
    </recommendedName>
</protein>
<evidence type="ECO:0000256" key="9">
    <source>
        <dbReference type="ARBA" id="ARBA00023136"/>
    </source>
</evidence>
<dbReference type="SUPFAM" id="SSF47384">
    <property type="entry name" value="Homodimeric domain of signal transducing histidine kinase"/>
    <property type="match status" value="1"/>
</dbReference>
<accession>X0YJ10</accession>
<evidence type="ECO:0000313" key="12">
    <source>
        <dbReference type="EMBL" id="GAG47127.1"/>
    </source>
</evidence>
<evidence type="ECO:0000256" key="6">
    <source>
        <dbReference type="ARBA" id="ARBA00022692"/>
    </source>
</evidence>
<keyword evidence="7" id="KW-0418">Kinase</keyword>
<dbReference type="Pfam" id="PF00512">
    <property type="entry name" value="HisKA"/>
    <property type="match status" value="1"/>
</dbReference>
<evidence type="ECO:0000256" key="8">
    <source>
        <dbReference type="ARBA" id="ARBA00022989"/>
    </source>
</evidence>
<gene>
    <name evidence="12" type="ORF">S01H1_76851</name>
</gene>
<feature type="transmembrane region" description="Helical" evidence="10">
    <location>
        <begin position="75"/>
        <end position="101"/>
    </location>
</feature>
<dbReference type="GO" id="GO:0000155">
    <property type="term" value="F:phosphorelay sensor kinase activity"/>
    <property type="evidence" value="ECO:0007669"/>
    <property type="project" value="InterPro"/>
</dbReference>
<dbReference type="SMART" id="SM00388">
    <property type="entry name" value="HisKA"/>
    <property type="match status" value="1"/>
</dbReference>
<proteinExistence type="predicted"/>
<feature type="non-terminal residue" evidence="12">
    <location>
        <position position="232"/>
    </location>
</feature>
<evidence type="ECO:0000256" key="2">
    <source>
        <dbReference type="ARBA" id="ARBA00004141"/>
    </source>
</evidence>
<evidence type="ECO:0000256" key="5">
    <source>
        <dbReference type="ARBA" id="ARBA00022679"/>
    </source>
</evidence>
<keyword evidence="4" id="KW-0597">Phosphoprotein</keyword>
<dbReference type="CDD" id="cd00082">
    <property type="entry name" value="HisKA"/>
    <property type="match status" value="1"/>
</dbReference>
<evidence type="ECO:0000256" key="4">
    <source>
        <dbReference type="ARBA" id="ARBA00022553"/>
    </source>
</evidence>
<dbReference type="Gene3D" id="1.10.287.130">
    <property type="match status" value="1"/>
</dbReference>
<sequence length="232" mass="26645">MVFDVGLTSKKMNQEAFYQIGFNKETVFTHQENIGKLGYLSTYAQFKNKEGKPLAYINLPYFAKQSALETEISTFLVAFINIYVLIFVLSIIIAMIISNYFTQPLKLIQSKLRNVKLGKSNELIHWEERDEIGALVGEYNRMIGELSKSAELLAKSERESAWREMAKQVAHEIKNPLTPMKLSLQHMQRTWKDKSPNWDKNFESMSSTLIEQINALSTIANEFSNFAKMPTA</sequence>
<dbReference type="EMBL" id="BARS01051618">
    <property type="protein sequence ID" value="GAG47127.1"/>
    <property type="molecule type" value="Genomic_DNA"/>
</dbReference>
<dbReference type="PANTHER" id="PTHR45528">
    <property type="entry name" value="SENSOR HISTIDINE KINASE CPXA"/>
    <property type="match status" value="1"/>
</dbReference>
<dbReference type="PANTHER" id="PTHR45528:SF9">
    <property type="entry name" value="SENSOR HISTIDINE KINASE YBDK"/>
    <property type="match status" value="1"/>
</dbReference>
<dbReference type="InterPro" id="IPR036097">
    <property type="entry name" value="HisK_dim/P_sf"/>
</dbReference>
<comment type="subcellular location">
    <subcellularLocation>
        <location evidence="2">Membrane</location>
        <topology evidence="2">Multi-pass membrane protein</topology>
    </subcellularLocation>
</comment>
<evidence type="ECO:0000256" key="10">
    <source>
        <dbReference type="SAM" id="Phobius"/>
    </source>
</evidence>
<evidence type="ECO:0000256" key="1">
    <source>
        <dbReference type="ARBA" id="ARBA00000085"/>
    </source>
</evidence>
<dbReference type="InterPro" id="IPR050398">
    <property type="entry name" value="HssS/ArlS-like"/>
</dbReference>
<name>X0YJ10_9ZZZZ</name>
<dbReference type="InterPro" id="IPR003660">
    <property type="entry name" value="HAMP_dom"/>
</dbReference>
<dbReference type="GO" id="GO:0016020">
    <property type="term" value="C:membrane"/>
    <property type="evidence" value="ECO:0007669"/>
    <property type="project" value="UniProtKB-SubCell"/>
</dbReference>